<keyword evidence="3" id="KW-0732">Signal</keyword>
<organism evidence="4 5">
    <name type="scientific">Panagrolaimus superbus</name>
    <dbReference type="NCBI Taxonomy" id="310955"/>
    <lineage>
        <taxon>Eukaryota</taxon>
        <taxon>Metazoa</taxon>
        <taxon>Ecdysozoa</taxon>
        <taxon>Nematoda</taxon>
        <taxon>Chromadorea</taxon>
        <taxon>Rhabditida</taxon>
        <taxon>Tylenchina</taxon>
        <taxon>Panagrolaimomorpha</taxon>
        <taxon>Panagrolaimoidea</taxon>
        <taxon>Panagrolaimidae</taxon>
        <taxon>Panagrolaimus</taxon>
    </lineage>
</organism>
<evidence type="ECO:0000256" key="1">
    <source>
        <dbReference type="SAM" id="MobiDB-lite"/>
    </source>
</evidence>
<dbReference type="WBParaSite" id="PSU_v2.g3126.t1">
    <property type="protein sequence ID" value="PSU_v2.g3126.t1"/>
    <property type="gene ID" value="PSU_v2.g3126"/>
</dbReference>
<keyword evidence="2" id="KW-0472">Membrane</keyword>
<feature type="transmembrane region" description="Helical" evidence="2">
    <location>
        <begin position="59"/>
        <end position="82"/>
    </location>
</feature>
<keyword evidence="2" id="KW-0812">Transmembrane</keyword>
<feature type="chain" id="PRO_5037387205" evidence="3">
    <location>
        <begin position="26"/>
        <end position="156"/>
    </location>
</feature>
<proteinExistence type="predicted"/>
<evidence type="ECO:0000256" key="2">
    <source>
        <dbReference type="SAM" id="Phobius"/>
    </source>
</evidence>
<evidence type="ECO:0000256" key="3">
    <source>
        <dbReference type="SAM" id="SignalP"/>
    </source>
</evidence>
<evidence type="ECO:0000313" key="4">
    <source>
        <dbReference type="Proteomes" id="UP000887577"/>
    </source>
</evidence>
<dbReference type="AlphaFoldDB" id="A0A914YYK0"/>
<feature type="region of interest" description="Disordered" evidence="1">
    <location>
        <begin position="124"/>
        <end position="156"/>
    </location>
</feature>
<keyword evidence="4" id="KW-1185">Reference proteome</keyword>
<name>A0A914YYK0_9BILA</name>
<feature type="signal peptide" evidence="3">
    <location>
        <begin position="1"/>
        <end position="25"/>
    </location>
</feature>
<reference evidence="5" key="1">
    <citation type="submission" date="2022-11" db="UniProtKB">
        <authorList>
            <consortium name="WormBaseParasite"/>
        </authorList>
    </citation>
    <scope>IDENTIFICATION</scope>
</reference>
<dbReference type="Proteomes" id="UP000887577">
    <property type="component" value="Unplaced"/>
</dbReference>
<keyword evidence="2" id="KW-1133">Transmembrane helix</keyword>
<protein>
    <submittedName>
        <fullName evidence="5">Uncharacterized protein</fullName>
    </submittedName>
</protein>
<accession>A0A914YYK0</accession>
<evidence type="ECO:0000313" key="5">
    <source>
        <dbReference type="WBParaSite" id="PSU_v2.g3126.t1"/>
    </source>
</evidence>
<sequence>MTTLLLLLINGLILNLNEFCLLVNAEEGKSERTNLRSFRHSTPPFLIEEKEEGVSTLTIIYILIGLVVIIAIGLGIIGYIVYLKCYKKAPPKPPNTPEKFETTPPTYHTDVLNHPSTFCEASTIAPPAPDVIGGKGKHKSAEEEDSPLSMTQIKLK</sequence>